<dbReference type="PANTHER" id="PTHR43132:SF2">
    <property type="entry name" value="ARSENICAL RESISTANCE OPERON REPRESSOR ARSR-RELATED"/>
    <property type="match status" value="1"/>
</dbReference>
<dbReference type="AlphaFoldDB" id="A0A3C1KR82"/>
<dbReference type="PANTHER" id="PTHR43132">
    <property type="entry name" value="ARSENICAL RESISTANCE OPERON REPRESSOR ARSR-RELATED"/>
    <property type="match status" value="1"/>
</dbReference>
<keyword evidence="3" id="KW-0804">Transcription</keyword>
<evidence type="ECO:0000259" key="4">
    <source>
        <dbReference type="PROSITE" id="PS50987"/>
    </source>
</evidence>
<gene>
    <name evidence="5" type="ORF">DCP75_14235</name>
</gene>
<dbReference type="PROSITE" id="PS50987">
    <property type="entry name" value="HTH_ARSR_2"/>
    <property type="match status" value="1"/>
</dbReference>
<organism evidence="5 6">
    <name type="scientific">Haliea salexigens</name>
    <dbReference type="NCBI Taxonomy" id="287487"/>
    <lineage>
        <taxon>Bacteria</taxon>
        <taxon>Pseudomonadati</taxon>
        <taxon>Pseudomonadota</taxon>
        <taxon>Gammaproteobacteria</taxon>
        <taxon>Cellvibrionales</taxon>
        <taxon>Halieaceae</taxon>
        <taxon>Haliea</taxon>
    </lineage>
</organism>
<feature type="domain" description="HTH arsR-type" evidence="4">
    <location>
        <begin position="5"/>
        <end position="99"/>
    </location>
</feature>
<accession>A0A3C1KR82</accession>
<dbReference type="Gene3D" id="1.10.10.10">
    <property type="entry name" value="Winged helix-like DNA-binding domain superfamily/Winged helix DNA-binding domain"/>
    <property type="match status" value="1"/>
</dbReference>
<evidence type="ECO:0000256" key="1">
    <source>
        <dbReference type="ARBA" id="ARBA00023015"/>
    </source>
</evidence>
<dbReference type="InterPro" id="IPR001845">
    <property type="entry name" value="HTH_ArsR_DNA-bd_dom"/>
</dbReference>
<evidence type="ECO:0000256" key="2">
    <source>
        <dbReference type="ARBA" id="ARBA00023125"/>
    </source>
</evidence>
<dbReference type="CDD" id="cd00090">
    <property type="entry name" value="HTH_ARSR"/>
    <property type="match status" value="1"/>
</dbReference>
<protein>
    <submittedName>
        <fullName evidence="5">ArsR family transcriptional regulator</fullName>
    </submittedName>
</protein>
<keyword evidence="1" id="KW-0805">Transcription regulation</keyword>
<evidence type="ECO:0000313" key="5">
    <source>
        <dbReference type="EMBL" id="HAN28854.1"/>
    </source>
</evidence>
<dbReference type="NCBIfam" id="NF033788">
    <property type="entry name" value="HTH_metalloreg"/>
    <property type="match status" value="1"/>
</dbReference>
<name>A0A3C1KR82_9GAMM</name>
<dbReference type="SUPFAM" id="SSF46785">
    <property type="entry name" value="Winged helix' DNA-binding domain"/>
    <property type="match status" value="1"/>
</dbReference>
<dbReference type="Proteomes" id="UP000259273">
    <property type="component" value="Unassembled WGS sequence"/>
</dbReference>
<dbReference type="STRING" id="1121937.GCA_000423125_01058"/>
<dbReference type="InterPro" id="IPR036388">
    <property type="entry name" value="WH-like_DNA-bd_sf"/>
</dbReference>
<dbReference type="PRINTS" id="PR00778">
    <property type="entry name" value="HTHARSR"/>
</dbReference>
<reference evidence="5 6" key="1">
    <citation type="journal article" date="2018" name="Nat. Biotechnol.">
        <title>A standardized bacterial taxonomy based on genome phylogeny substantially revises the tree of life.</title>
        <authorList>
            <person name="Parks D.H."/>
            <person name="Chuvochina M."/>
            <person name="Waite D.W."/>
            <person name="Rinke C."/>
            <person name="Skarshewski A."/>
            <person name="Chaumeil P.A."/>
            <person name="Hugenholtz P."/>
        </authorList>
    </citation>
    <scope>NUCLEOTIDE SEQUENCE [LARGE SCALE GENOMIC DNA]</scope>
    <source>
        <strain evidence="5">UBA9158</strain>
    </source>
</reference>
<evidence type="ECO:0000313" key="6">
    <source>
        <dbReference type="Proteomes" id="UP000259273"/>
    </source>
</evidence>
<dbReference type="EMBL" id="DMND01000190">
    <property type="protein sequence ID" value="HAN28854.1"/>
    <property type="molecule type" value="Genomic_DNA"/>
</dbReference>
<dbReference type="InterPro" id="IPR036390">
    <property type="entry name" value="WH_DNA-bd_sf"/>
</dbReference>
<dbReference type="Pfam" id="PF01022">
    <property type="entry name" value="HTH_5"/>
    <property type="match status" value="1"/>
</dbReference>
<sequence length="103" mass="11004">MDPGAMAAQAKQAVALLKELANEQRLLVLCALVEGERSVGALNADIELSQSALSQHLARLREAGLVTARREGQQVYYSLAAGEVAAILQVLHTLYCGEEQGRS</sequence>
<dbReference type="SMART" id="SM00418">
    <property type="entry name" value="HTH_ARSR"/>
    <property type="match status" value="1"/>
</dbReference>
<comment type="caution">
    <text evidence="5">The sequence shown here is derived from an EMBL/GenBank/DDBJ whole genome shotgun (WGS) entry which is preliminary data.</text>
</comment>
<keyword evidence="2" id="KW-0238">DNA-binding</keyword>
<dbReference type="GO" id="GO:0003677">
    <property type="term" value="F:DNA binding"/>
    <property type="evidence" value="ECO:0007669"/>
    <property type="project" value="UniProtKB-KW"/>
</dbReference>
<evidence type="ECO:0000256" key="3">
    <source>
        <dbReference type="ARBA" id="ARBA00023163"/>
    </source>
</evidence>
<dbReference type="InterPro" id="IPR051011">
    <property type="entry name" value="Metal_resp_trans_reg"/>
</dbReference>
<dbReference type="GO" id="GO:0003700">
    <property type="term" value="F:DNA-binding transcription factor activity"/>
    <property type="evidence" value="ECO:0007669"/>
    <property type="project" value="InterPro"/>
</dbReference>
<proteinExistence type="predicted"/>
<dbReference type="InterPro" id="IPR011991">
    <property type="entry name" value="ArsR-like_HTH"/>
</dbReference>